<gene>
    <name evidence="1" type="primary">RE1_1632</name>
    <name evidence="1" type="ORF">CK203_106124</name>
</gene>
<reference evidence="1 2" key="1">
    <citation type="journal article" date="2018" name="PLoS Genet.">
        <title>Population sequencing reveals clonal diversity and ancestral inbreeding in the grapevine cultivar Chardonnay.</title>
        <authorList>
            <person name="Roach M.J."/>
            <person name="Johnson D.L."/>
            <person name="Bohlmann J."/>
            <person name="van Vuuren H.J."/>
            <person name="Jones S.J."/>
            <person name="Pretorius I.S."/>
            <person name="Schmidt S.A."/>
            <person name="Borneman A.R."/>
        </authorList>
    </citation>
    <scope>NUCLEOTIDE SEQUENCE [LARGE SCALE GENOMIC DNA]</scope>
    <source>
        <strain evidence="2">cv. Chardonnay</strain>
        <tissue evidence="1">Leaf</tissue>
    </source>
</reference>
<evidence type="ECO:0000313" key="2">
    <source>
        <dbReference type="Proteomes" id="UP000288805"/>
    </source>
</evidence>
<dbReference type="PANTHER" id="PTHR47481:SF31">
    <property type="entry name" value="OS01G0873500 PROTEIN"/>
    <property type="match status" value="1"/>
</dbReference>
<evidence type="ECO:0000313" key="1">
    <source>
        <dbReference type="EMBL" id="RVW58925.1"/>
    </source>
</evidence>
<name>A0A438FG13_VITVI</name>
<comment type="caution">
    <text evidence="1">The sequence shown here is derived from an EMBL/GenBank/DDBJ whole genome shotgun (WGS) entry which is preliminary data.</text>
</comment>
<sequence>MDETSRTTSFLPVSFPHPVSSKLDNHNFLVWRKQILTTLRGHKLQHFLSKTSVLPQSFSPQTMKPKIIPGMETLELYFATQVRAKVTQFKTQLHNTKKGDLSIIDYLLKIRNVADLLALVDHKISVKDHIDAIFEGLPQDYETFIISVNSRLDPYTVNEIEALLLAQESRIEKNIKIADLSTPSLAHLITTNRNGSPHFNYRASTRNSNFRPPTHSGNGMQHFRGTSLNKEEDAMVEAPGKATTNLNVNFVEELDMLSCSATTDLINLSQDPHNFKEIVHRETWLIFINNHLKIFSQEPH</sequence>
<accession>A0A438FG13</accession>
<proteinExistence type="predicted"/>
<protein>
    <submittedName>
        <fullName evidence="1">Retrovirus-related Pol polyprotein from transposon RE1</fullName>
    </submittedName>
</protein>
<organism evidence="1 2">
    <name type="scientific">Vitis vinifera</name>
    <name type="common">Grape</name>
    <dbReference type="NCBI Taxonomy" id="29760"/>
    <lineage>
        <taxon>Eukaryota</taxon>
        <taxon>Viridiplantae</taxon>
        <taxon>Streptophyta</taxon>
        <taxon>Embryophyta</taxon>
        <taxon>Tracheophyta</taxon>
        <taxon>Spermatophyta</taxon>
        <taxon>Magnoliopsida</taxon>
        <taxon>eudicotyledons</taxon>
        <taxon>Gunneridae</taxon>
        <taxon>Pentapetalae</taxon>
        <taxon>rosids</taxon>
        <taxon>Vitales</taxon>
        <taxon>Vitaceae</taxon>
        <taxon>Viteae</taxon>
        <taxon>Vitis</taxon>
    </lineage>
</organism>
<dbReference type="AlphaFoldDB" id="A0A438FG13"/>
<dbReference type="EMBL" id="QGNW01000919">
    <property type="protein sequence ID" value="RVW58925.1"/>
    <property type="molecule type" value="Genomic_DNA"/>
</dbReference>
<dbReference type="PANTHER" id="PTHR47481">
    <property type="match status" value="1"/>
</dbReference>
<dbReference type="Pfam" id="PF14223">
    <property type="entry name" value="Retrotran_gag_2"/>
    <property type="match status" value="1"/>
</dbReference>
<dbReference type="Proteomes" id="UP000288805">
    <property type="component" value="Unassembled WGS sequence"/>
</dbReference>